<proteinExistence type="predicted"/>
<dbReference type="EMBL" id="LDJG01000018">
    <property type="protein sequence ID" value="KRG56141.1"/>
    <property type="molecule type" value="Genomic_DNA"/>
</dbReference>
<organism evidence="2 3">
    <name type="scientific">Stenotrophomonas nitritireducens</name>
    <dbReference type="NCBI Taxonomy" id="83617"/>
    <lineage>
        <taxon>Bacteria</taxon>
        <taxon>Pseudomonadati</taxon>
        <taxon>Pseudomonadota</taxon>
        <taxon>Gammaproteobacteria</taxon>
        <taxon>Lysobacterales</taxon>
        <taxon>Lysobacteraceae</taxon>
        <taxon>Stenotrophomonas</taxon>
    </lineage>
</organism>
<comment type="caution">
    <text evidence="2">The sequence shown here is derived from an EMBL/GenBank/DDBJ whole genome shotgun (WGS) entry which is preliminary data.</text>
</comment>
<name>A0ABR5NHW6_9GAMM</name>
<dbReference type="Proteomes" id="UP000050902">
    <property type="component" value="Unassembled WGS sequence"/>
</dbReference>
<reference evidence="2 3" key="1">
    <citation type="submission" date="2015-05" db="EMBL/GenBank/DDBJ databases">
        <title>Genome sequencing and analysis of members of genus Stenotrophomonas.</title>
        <authorList>
            <person name="Patil P.P."/>
            <person name="Midha S."/>
            <person name="Patil P.B."/>
        </authorList>
    </citation>
    <scope>NUCLEOTIDE SEQUENCE [LARGE SCALE GENOMIC DNA]</scope>
    <source>
        <strain evidence="2 3">DSM 12575</strain>
    </source>
</reference>
<accession>A0ABR5NHW6</accession>
<evidence type="ECO:0000313" key="3">
    <source>
        <dbReference type="Proteomes" id="UP000050902"/>
    </source>
</evidence>
<keyword evidence="3" id="KW-1185">Reference proteome</keyword>
<protein>
    <submittedName>
        <fullName evidence="2">Uncharacterized protein</fullName>
    </submittedName>
</protein>
<evidence type="ECO:0000256" key="1">
    <source>
        <dbReference type="SAM" id="MobiDB-lite"/>
    </source>
</evidence>
<sequence>MPGATEPSGLVERGNAPLAPSRKRSRRALPGITGTIGIACWKRRRPPPGGLLRSCIAPALNSSGIPCRHRSAPPGVRGRRSCSP</sequence>
<evidence type="ECO:0000313" key="2">
    <source>
        <dbReference type="EMBL" id="KRG56141.1"/>
    </source>
</evidence>
<feature type="region of interest" description="Disordered" evidence="1">
    <location>
        <begin position="1"/>
        <end position="29"/>
    </location>
</feature>
<gene>
    <name evidence="2" type="ORF">ABB22_12260</name>
</gene>